<dbReference type="EMBL" id="CP104694">
    <property type="protein sequence ID" value="UXI65797.1"/>
    <property type="molecule type" value="Genomic_DNA"/>
</dbReference>
<evidence type="ECO:0000256" key="1">
    <source>
        <dbReference type="SAM" id="Coils"/>
    </source>
</evidence>
<evidence type="ECO:0008006" key="5">
    <source>
        <dbReference type="Google" id="ProtNLM"/>
    </source>
</evidence>
<name>A0ABY6B8A6_9GAMM</name>
<feature type="compositionally biased region" description="Basic and acidic residues" evidence="2">
    <location>
        <begin position="258"/>
        <end position="279"/>
    </location>
</feature>
<evidence type="ECO:0000313" key="3">
    <source>
        <dbReference type="EMBL" id="UXI65797.1"/>
    </source>
</evidence>
<feature type="compositionally biased region" description="Gly residues" evidence="2">
    <location>
        <begin position="195"/>
        <end position="219"/>
    </location>
</feature>
<feature type="compositionally biased region" description="Basic and acidic residues" evidence="2">
    <location>
        <begin position="102"/>
        <end position="132"/>
    </location>
</feature>
<dbReference type="RefSeq" id="WP_261692793.1">
    <property type="nucleotide sequence ID" value="NZ_CP104694.1"/>
</dbReference>
<feature type="coiled-coil region" evidence="1">
    <location>
        <begin position="428"/>
        <end position="491"/>
    </location>
</feature>
<evidence type="ECO:0000313" key="4">
    <source>
        <dbReference type="Proteomes" id="UP001064632"/>
    </source>
</evidence>
<evidence type="ECO:0000256" key="2">
    <source>
        <dbReference type="SAM" id="MobiDB-lite"/>
    </source>
</evidence>
<organism evidence="3 4">
    <name type="scientific">Tahibacter amnicola</name>
    <dbReference type="NCBI Taxonomy" id="2976241"/>
    <lineage>
        <taxon>Bacteria</taxon>
        <taxon>Pseudomonadati</taxon>
        <taxon>Pseudomonadota</taxon>
        <taxon>Gammaproteobacteria</taxon>
        <taxon>Lysobacterales</taxon>
        <taxon>Rhodanobacteraceae</taxon>
        <taxon>Tahibacter</taxon>
    </lineage>
</organism>
<feature type="region of interest" description="Disordered" evidence="2">
    <location>
        <begin position="237"/>
        <end position="301"/>
    </location>
</feature>
<feature type="compositionally biased region" description="Low complexity" evidence="2">
    <location>
        <begin position="284"/>
        <end position="297"/>
    </location>
</feature>
<feature type="region of interest" description="Disordered" evidence="2">
    <location>
        <begin position="86"/>
        <end position="142"/>
    </location>
</feature>
<sequence length="932" mass="98854">MPIPQPAFGEAYVSSVDAASRKLTITAASYPLTITQGSASGDVVTIPADHDLVLRADRVIIKGAIRSPGRSITIYARVVESDDGSIITSGVSGTAPPPPEPMDSRVPRPGTDERYTKKGGQGERGIDGHHGATGDPGKPGGPITLFAGELRGKPLVLQSNGGNGGAGQGAQAAVAGARGGKGGDPAGNPRYNPAGDGGDGGDGGNGGNGGPGGAGGAGGKITVRVLRNFTASQVQVQAKGGSGGAGGAATNGAAGGEGGRDGEHGDDGPRTKPGKRGENGRNGTAGAQGATPAPTTAEVRAASAADLKDGVNAPHLQMILRLANLRLLLRDENRQEIASMLAYVMDLAATKTADPQVAAALQRANALLFQTARGLDPQGHPQNFAPRLDIETYRANLDRFVSSFKGLRDEYQKYFNTQSTREQRIQGLSEIREKAAALLNDLDAQSKEGLEIAEGLIKLTDVAQQRAGTQLLKWRQKLNEFEAQLKQVAKEKACVLDTLDALVKGFDALTLTGDATVKKVAGYAHDAKKLIDGAIPAELKPAALEKAISKLESLGDSVSDVASAYKQNKDLIISQTDPNAYKLMVSQAQLNSILEPYLSKFGTAVELKAAMDDYVKLVQTRNDLILKFNEQIAALAGVKARHAETTAQRAQAEKLLQEKADPIGVEFCTFAGNAFHASKEMCVEQLYLTWKAAVFYSLDRSFDVFERIRTMGARTDLDWAAFKAGADAVVKHLQEAEEKFSADVIPYPRKEEDEGIIVTIKDQASLAALRANKRVIVHLTPAFSESAIVDNPFAGLADCRVTRARAWLVGATTTDKKIALYLTHTGLDTIVDRKSKALDFIHREVPTRLVYKTDEPKKIEGGDIRLPGSKYAAVGPFTDWRVSIDPNENRGLDLSGLTEIRLEFHVTHRVFEGKVMVGNCDARAGTVIAVEA</sequence>
<accession>A0ABY6B8A6</accession>
<protein>
    <recommendedName>
        <fullName evidence="5">Collagen triple helix repeat protein</fullName>
    </recommendedName>
</protein>
<feature type="compositionally biased region" description="Gly residues" evidence="2">
    <location>
        <begin position="240"/>
        <end position="257"/>
    </location>
</feature>
<keyword evidence="1" id="KW-0175">Coiled coil</keyword>
<feature type="region of interest" description="Disordered" evidence="2">
    <location>
        <begin position="158"/>
        <end position="219"/>
    </location>
</feature>
<keyword evidence="4" id="KW-1185">Reference proteome</keyword>
<proteinExistence type="predicted"/>
<dbReference type="Proteomes" id="UP001064632">
    <property type="component" value="Chromosome"/>
</dbReference>
<gene>
    <name evidence="3" type="ORF">N4264_13590</name>
</gene>
<reference evidence="3" key="1">
    <citation type="submission" date="2022-09" db="EMBL/GenBank/DDBJ databases">
        <title>Tahibacter sp. nov., isolated from a fresh water.</title>
        <authorList>
            <person name="Baek J.H."/>
            <person name="Lee J.K."/>
            <person name="Kim J.M."/>
            <person name="Jeon C.O."/>
        </authorList>
    </citation>
    <scope>NUCLEOTIDE SEQUENCE</scope>
    <source>
        <strain evidence="3">W38</strain>
    </source>
</reference>